<evidence type="ECO:0000256" key="2">
    <source>
        <dbReference type="SAM" id="MobiDB-lite"/>
    </source>
</evidence>
<dbReference type="GO" id="GO:0042602">
    <property type="term" value="F:riboflavin reductase (NADPH) activity"/>
    <property type="evidence" value="ECO:0007669"/>
    <property type="project" value="TreeGrafter"/>
</dbReference>
<dbReference type="Pfam" id="PF01613">
    <property type="entry name" value="Flavin_Reduct"/>
    <property type="match status" value="1"/>
</dbReference>
<keyword evidence="1" id="KW-0560">Oxidoreductase</keyword>
<dbReference type="Gene3D" id="2.30.110.10">
    <property type="entry name" value="Electron Transport, Fmn-binding Protein, Chain A"/>
    <property type="match status" value="1"/>
</dbReference>
<evidence type="ECO:0000259" key="3">
    <source>
        <dbReference type="SMART" id="SM00903"/>
    </source>
</evidence>
<name>A0AAC9HPS3_9PSEU</name>
<protein>
    <submittedName>
        <fullName evidence="4">Conserved protein of DIM6/NTAB family</fullName>
    </submittedName>
</protein>
<reference evidence="5" key="1">
    <citation type="submission" date="2016-03" db="EMBL/GenBank/DDBJ databases">
        <title>Complete genome sequence of the type strain Actinoalloteichus hymeniacidonis DSM 45092.</title>
        <authorList>
            <person name="Schaffert L."/>
            <person name="Albersmeier A."/>
            <person name="Winkler A."/>
            <person name="Kalinowski J."/>
            <person name="Zotchev S."/>
            <person name="Ruckert C."/>
        </authorList>
    </citation>
    <scope>NUCLEOTIDE SEQUENCE [LARGE SCALE GENOMIC DNA]</scope>
    <source>
        <strain evidence="5">HPA177(T) (DSM 45092(T))</strain>
    </source>
</reference>
<dbReference type="AlphaFoldDB" id="A0AAC9HPS3"/>
<dbReference type="GO" id="GO:0010181">
    <property type="term" value="F:FMN binding"/>
    <property type="evidence" value="ECO:0007669"/>
    <property type="project" value="InterPro"/>
</dbReference>
<organism evidence="4 5">
    <name type="scientific">Actinoalloteichus hymeniacidonis</name>
    <dbReference type="NCBI Taxonomy" id="340345"/>
    <lineage>
        <taxon>Bacteria</taxon>
        <taxon>Bacillati</taxon>
        <taxon>Actinomycetota</taxon>
        <taxon>Actinomycetes</taxon>
        <taxon>Pseudonocardiales</taxon>
        <taxon>Pseudonocardiaceae</taxon>
        <taxon>Actinoalloteichus</taxon>
    </lineage>
</organism>
<dbReference type="SUPFAM" id="SSF50475">
    <property type="entry name" value="FMN-binding split barrel"/>
    <property type="match status" value="1"/>
</dbReference>
<dbReference type="SMART" id="SM00903">
    <property type="entry name" value="Flavin_Reduct"/>
    <property type="match status" value="1"/>
</dbReference>
<keyword evidence="5" id="KW-1185">Reference proteome</keyword>
<dbReference type="GO" id="GO:0006208">
    <property type="term" value="P:pyrimidine nucleobase catabolic process"/>
    <property type="evidence" value="ECO:0007669"/>
    <property type="project" value="TreeGrafter"/>
</dbReference>
<sequence>MAFPIPSPRELGTAENSESIDPDDFRTAFRRHPSGVVVITTDAGSGPVGFTATSLTSVSLTPPLISFGIASRASSWPHVRDSKAVVVNFLGASQESVARRFATSGIDRFAAPIRWHRLAGGQPALDDVSGRLLSSIEAILPVGDHHVVIAKVVGAQFLSDEEPLVYRDGCYHRVAPARTE</sequence>
<dbReference type="PANTHER" id="PTHR30466">
    <property type="entry name" value="FLAVIN REDUCTASE"/>
    <property type="match status" value="1"/>
</dbReference>
<dbReference type="InterPro" id="IPR050268">
    <property type="entry name" value="NADH-dep_flavin_reductase"/>
</dbReference>
<dbReference type="RefSeq" id="WP_069849103.1">
    <property type="nucleotide sequence ID" value="NZ_CP014859.1"/>
</dbReference>
<dbReference type="EMBL" id="CP014859">
    <property type="protein sequence ID" value="AOS63372.1"/>
    <property type="molecule type" value="Genomic_DNA"/>
</dbReference>
<evidence type="ECO:0000313" key="4">
    <source>
        <dbReference type="EMBL" id="AOS63372.1"/>
    </source>
</evidence>
<gene>
    <name evidence="4" type="ORF">TL08_12790</name>
</gene>
<evidence type="ECO:0000256" key="1">
    <source>
        <dbReference type="ARBA" id="ARBA00023002"/>
    </source>
</evidence>
<dbReference type="Proteomes" id="UP000095210">
    <property type="component" value="Chromosome"/>
</dbReference>
<proteinExistence type="predicted"/>
<evidence type="ECO:0000313" key="5">
    <source>
        <dbReference type="Proteomes" id="UP000095210"/>
    </source>
</evidence>
<dbReference type="InterPro" id="IPR002563">
    <property type="entry name" value="Flavin_Rdtase-like_dom"/>
</dbReference>
<dbReference type="PANTHER" id="PTHR30466:SF1">
    <property type="entry name" value="FMN REDUCTASE (NADH) RUTF"/>
    <property type="match status" value="1"/>
</dbReference>
<feature type="domain" description="Flavin reductase like" evidence="3">
    <location>
        <begin position="29"/>
        <end position="173"/>
    </location>
</feature>
<dbReference type="InterPro" id="IPR012349">
    <property type="entry name" value="Split_barrel_FMN-bd"/>
</dbReference>
<dbReference type="KEGG" id="ahm:TL08_12790"/>
<accession>A0AAC9HPS3</accession>
<feature type="region of interest" description="Disordered" evidence="2">
    <location>
        <begin position="1"/>
        <end position="22"/>
    </location>
</feature>